<evidence type="ECO:0000313" key="1">
    <source>
        <dbReference type="EMBL" id="KAH7855513.1"/>
    </source>
</evidence>
<gene>
    <name evidence="1" type="ORF">Vadar_025713</name>
</gene>
<proteinExistence type="predicted"/>
<organism evidence="1 2">
    <name type="scientific">Vaccinium darrowii</name>
    <dbReference type="NCBI Taxonomy" id="229202"/>
    <lineage>
        <taxon>Eukaryota</taxon>
        <taxon>Viridiplantae</taxon>
        <taxon>Streptophyta</taxon>
        <taxon>Embryophyta</taxon>
        <taxon>Tracheophyta</taxon>
        <taxon>Spermatophyta</taxon>
        <taxon>Magnoliopsida</taxon>
        <taxon>eudicotyledons</taxon>
        <taxon>Gunneridae</taxon>
        <taxon>Pentapetalae</taxon>
        <taxon>asterids</taxon>
        <taxon>Ericales</taxon>
        <taxon>Ericaceae</taxon>
        <taxon>Vaccinioideae</taxon>
        <taxon>Vaccinieae</taxon>
        <taxon>Vaccinium</taxon>
    </lineage>
</organism>
<evidence type="ECO:0000313" key="2">
    <source>
        <dbReference type="Proteomes" id="UP000828048"/>
    </source>
</evidence>
<dbReference type="Proteomes" id="UP000828048">
    <property type="component" value="Chromosome 11"/>
</dbReference>
<protein>
    <submittedName>
        <fullName evidence="1">Uncharacterized protein</fullName>
    </submittedName>
</protein>
<sequence>MSCLQVSLPNLEVLIISKLENLETLGDDSLSVGSLSKLEVVFELEGVDTKEPSPEILSALKVKLCDLPKLIYISKGGPIGFKYIQTLEIKGCHSLRYVFAPTVMKSIPQLHELKIRGCEMLSRIVAEENGMGESSVGEVKFPHLERLELHDLPNLVSLFPNVNTARPKSTDSLHNPMQSQSLFNEKVVVPSLKYLKLLGLENVSDLWCSELPSSSFSKLEKLEVITCASLRTIFHPSMSGGLVNLKELLIEGCLTLEGVIGKEEDVGGGHGSKIDKTLFPLLGKLKLASLPNLKRFCNSTHPLELPKLSQMDKLFCPSMDAFSSEPVFAPNLTLPGISWNGDLNNAIQFLQKDDVPCLIVVKVVKSKYSNRDDPMARSMGKLRTLDDVTDNFKTWQVADTQCHMIATPDSIYEAHKVARLLYTNSGNGVLALGCNGIVTWWKMGGNQHNQSGMATASVVPHQWQPPGSLVTNDVTGVNIEEAVPCIALSKNGSYVVSACGGKISLFNVVTFKVMITCMPPPPASTFLAFCPLGNNIIAIGMEDSTIHIYNIRVDEVKCILKGHRNRITGLAFSTNLNILVSSGADAQLCIWSVDTWKKLKSYPIQLPACKVCNGDTSVEFHSDLIRLLVSHETQLAIYDASKMDRMRQWVPQDVLPAPIFCAAYSCDSQLVYTSFCDGNIGVFDADSLALQSRIAPSTYLSPTLLSGSQALCLQFVLAAHPHEPNQFGIGLTDVFVKVMEPPESEGNRGSSPHVDNGMLNGRTASSSNTSNHTPDQKGEEDVVVVDEDLDEDVDEDALIMTRTRTRTATTGMHDEEEDLEEKRKKYEEERKKKKEKAPLLDEDKEY</sequence>
<accession>A0ACB7YPT7</accession>
<keyword evidence="2" id="KW-1185">Reference proteome</keyword>
<dbReference type="EMBL" id="CM037161">
    <property type="protein sequence ID" value="KAH7855513.1"/>
    <property type="molecule type" value="Genomic_DNA"/>
</dbReference>
<reference evidence="1 2" key="1">
    <citation type="journal article" date="2021" name="Hortic Res">
        <title>High-quality reference genome and annotation aids understanding of berry development for evergreen blueberry (Vaccinium darrowii).</title>
        <authorList>
            <person name="Yu J."/>
            <person name="Hulse-Kemp A.M."/>
            <person name="Babiker E."/>
            <person name="Staton M."/>
        </authorList>
    </citation>
    <scope>NUCLEOTIDE SEQUENCE [LARGE SCALE GENOMIC DNA]</scope>
    <source>
        <strain evidence="2">cv. NJ 8807/NJ 8810</strain>
        <tissue evidence="1">Young leaf</tissue>
    </source>
</reference>
<comment type="caution">
    <text evidence="1">The sequence shown here is derived from an EMBL/GenBank/DDBJ whole genome shotgun (WGS) entry which is preliminary data.</text>
</comment>
<name>A0ACB7YPT7_9ERIC</name>